<dbReference type="GO" id="GO:0005739">
    <property type="term" value="C:mitochondrion"/>
    <property type="evidence" value="ECO:0007669"/>
    <property type="project" value="UniProtKB-SubCell"/>
</dbReference>
<organism evidence="4 5">
    <name type="scientific">Chondrus crispus</name>
    <name type="common">Carrageen Irish moss</name>
    <name type="synonym">Polymorpha crispa</name>
    <dbReference type="NCBI Taxonomy" id="2769"/>
    <lineage>
        <taxon>Eukaryota</taxon>
        <taxon>Rhodophyta</taxon>
        <taxon>Florideophyceae</taxon>
        <taxon>Rhodymeniophycidae</taxon>
        <taxon>Gigartinales</taxon>
        <taxon>Gigartinaceae</taxon>
        <taxon>Chondrus</taxon>
    </lineage>
</organism>
<dbReference type="Gramene" id="CDF34662">
    <property type="protein sequence ID" value="CDF34662"/>
    <property type="gene ID" value="CHC_T00003364001"/>
</dbReference>
<dbReference type="InterPro" id="IPR013892">
    <property type="entry name" value="Cyt_c_biogenesis_Cmc1-like"/>
</dbReference>
<dbReference type="AlphaFoldDB" id="R7Q7Y4"/>
<dbReference type="EMBL" id="HG001704">
    <property type="protein sequence ID" value="CDF34662.1"/>
    <property type="molecule type" value="Genomic_DNA"/>
</dbReference>
<reference evidence="5" key="1">
    <citation type="journal article" date="2013" name="Proc. Natl. Acad. Sci. U.S.A.">
        <title>Genome structure and metabolic features in the red seaweed Chondrus crispus shed light on evolution of the Archaeplastida.</title>
        <authorList>
            <person name="Collen J."/>
            <person name="Porcel B."/>
            <person name="Carre W."/>
            <person name="Ball S.G."/>
            <person name="Chaparro C."/>
            <person name="Tonon T."/>
            <person name="Barbeyron T."/>
            <person name="Michel G."/>
            <person name="Noel B."/>
            <person name="Valentin K."/>
            <person name="Elias M."/>
            <person name="Artiguenave F."/>
            <person name="Arun A."/>
            <person name="Aury J.M."/>
            <person name="Barbosa-Neto J.F."/>
            <person name="Bothwell J.H."/>
            <person name="Bouget F.Y."/>
            <person name="Brillet L."/>
            <person name="Cabello-Hurtado F."/>
            <person name="Capella-Gutierrez S."/>
            <person name="Charrier B."/>
            <person name="Cladiere L."/>
            <person name="Cock J.M."/>
            <person name="Coelho S.M."/>
            <person name="Colleoni C."/>
            <person name="Czjzek M."/>
            <person name="Da Silva C."/>
            <person name="Delage L."/>
            <person name="Denoeud F."/>
            <person name="Deschamps P."/>
            <person name="Dittami S.M."/>
            <person name="Gabaldon T."/>
            <person name="Gachon C.M."/>
            <person name="Groisillier A."/>
            <person name="Herve C."/>
            <person name="Jabbari K."/>
            <person name="Katinka M."/>
            <person name="Kloareg B."/>
            <person name="Kowalczyk N."/>
            <person name="Labadie K."/>
            <person name="Leblanc C."/>
            <person name="Lopez P.J."/>
            <person name="McLachlan D.H."/>
            <person name="Meslet-Cladiere L."/>
            <person name="Moustafa A."/>
            <person name="Nehr Z."/>
            <person name="Nyvall Collen P."/>
            <person name="Panaud O."/>
            <person name="Partensky F."/>
            <person name="Poulain J."/>
            <person name="Rensing S.A."/>
            <person name="Rousvoal S."/>
            <person name="Samson G."/>
            <person name="Symeonidi A."/>
            <person name="Weissenbach J."/>
            <person name="Zambounis A."/>
            <person name="Wincker P."/>
            <person name="Boyen C."/>
        </authorList>
    </citation>
    <scope>NUCLEOTIDE SEQUENCE [LARGE SCALE GENOMIC DNA]</scope>
    <source>
        <strain evidence="5">cv. Stackhouse</strain>
    </source>
</reference>
<dbReference type="Pfam" id="PF08583">
    <property type="entry name" value="Cmc1"/>
    <property type="match status" value="1"/>
</dbReference>
<name>R7Q7Y4_CHOCR</name>
<dbReference type="GeneID" id="17322196"/>
<accession>R7Q7Y4</accession>
<dbReference type="KEGG" id="ccp:CHC_T00003364001"/>
<keyword evidence="5" id="KW-1185">Reference proteome</keyword>
<dbReference type="OMA" id="ENCMESK"/>
<dbReference type="Proteomes" id="UP000012073">
    <property type="component" value="Unassembled WGS sequence"/>
</dbReference>
<evidence type="ECO:0000256" key="3">
    <source>
        <dbReference type="RuleBase" id="RU364104"/>
    </source>
</evidence>
<dbReference type="RefSeq" id="XP_005714481.1">
    <property type="nucleotide sequence ID" value="XM_005714424.1"/>
</dbReference>
<dbReference type="OrthoDB" id="6224010at2759"/>
<protein>
    <recommendedName>
        <fullName evidence="3">COX assembly mitochondrial protein</fullName>
    </recommendedName>
</protein>
<dbReference type="PhylomeDB" id="R7Q7Y4"/>
<dbReference type="STRING" id="2769.R7Q7Y4"/>
<gene>
    <name evidence="4" type="ORF">CHC_T00003364001</name>
</gene>
<evidence type="ECO:0000313" key="4">
    <source>
        <dbReference type="EMBL" id="CDF34662.1"/>
    </source>
</evidence>
<proteinExistence type="inferred from homology"/>
<keyword evidence="2" id="KW-1015">Disulfide bond</keyword>
<comment type="similarity">
    <text evidence="1 3">Belongs to the CMC family.</text>
</comment>
<evidence type="ECO:0000256" key="1">
    <source>
        <dbReference type="ARBA" id="ARBA00007347"/>
    </source>
</evidence>
<comment type="subcellular location">
    <subcellularLocation>
        <location evidence="3">Mitochondrion</location>
    </subcellularLocation>
</comment>
<sequence length="127" mass="14369">MSHQTGRDIVSQAELEDLVAARASRDPVPILKHKADAVVMRRLKDVALRGCEGHVRTLAECSEGRLLSVVWHCRAFSKAVDQCMREYGADEHLKDELRRRHGAKYPRAVKGYRESSNIIEEKTEATT</sequence>
<evidence type="ECO:0000313" key="5">
    <source>
        <dbReference type="Proteomes" id="UP000012073"/>
    </source>
</evidence>
<evidence type="ECO:0000256" key="2">
    <source>
        <dbReference type="ARBA" id="ARBA00023157"/>
    </source>
</evidence>
<keyword evidence="3" id="KW-0496">Mitochondrion</keyword>